<dbReference type="EC" id="3.5.1.n3" evidence="2"/>
<dbReference type="NCBIfam" id="NF011923">
    <property type="entry name" value="PRK15394.1"/>
    <property type="match status" value="1"/>
</dbReference>
<evidence type="ECO:0000313" key="2">
    <source>
        <dbReference type="EMBL" id="MEZ0474393.1"/>
    </source>
</evidence>
<dbReference type="Proteomes" id="UP001566331">
    <property type="component" value="Unassembled WGS sequence"/>
</dbReference>
<dbReference type="SUPFAM" id="SSF88713">
    <property type="entry name" value="Glycoside hydrolase/deacetylase"/>
    <property type="match status" value="1"/>
</dbReference>
<dbReference type="InterPro" id="IPR002509">
    <property type="entry name" value="NODB_dom"/>
</dbReference>
<dbReference type="Pfam" id="PF01522">
    <property type="entry name" value="Polysacc_deac_1"/>
    <property type="match status" value="1"/>
</dbReference>
<dbReference type="RefSeq" id="WP_370563551.1">
    <property type="nucleotide sequence ID" value="NZ_JBFWIB010000004.1"/>
</dbReference>
<name>A0ABV4HQC7_9GAMM</name>
<protein>
    <submittedName>
        <fullName evidence="2">4-deoxy-4-formamido-L-arabinose-phosphoundecaprenol deformylase</fullName>
        <ecNumber evidence="2">3.5.1.n3</ecNumber>
    </submittedName>
</protein>
<comment type="caution">
    <text evidence="2">The sequence shown here is derived from an EMBL/GenBank/DDBJ whole genome shotgun (WGS) entry which is preliminary data.</text>
</comment>
<feature type="domain" description="NodB homology" evidence="1">
    <location>
        <begin position="2"/>
        <end position="260"/>
    </location>
</feature>
<sequence>MTPLGLRIDVDTFRGTREGVPRLLDVLAAHDVKATFFFTLGPDNMGRHLWRLIKPRFAAKMIRSRAASLYGWDILLAGTLWPGRHIGARLGPTLRAAASAGHEVGLHAFDHHRWQAAAGHMTVEALQREIGRGVDAFSDALGKRPDCSAAAGWICNERVLEAKEAFGFRYNSDCRGRSVFAPRLNRRRFAPQVPTTLPTYDELVGRNGVTNESYYDRLLDLMRPGELNVLTGHAEVEGIVCAARFDKFLTTCKNYCFQPAPLARLLDQTARQSDDAIVQAPVAGRDGDVCWQRSALAH</sequence>
<dbReference type="PANTHER" id="PTHR10587">
    <property type="entry name" value="GLYCOSYL TRANSFERASE-RELATED"/>
    <property type="match status" value="1"/>
</dbReference>
<evidence type="ECO:0000259" key="1">
    <source>
        <dbReference type="PROSITE" id="PS51677"/>
    </source>
</evidence>
<keyword evidence="3" id="KW-1185">Reference proteome</keyword>
<dbReference type="PROSITE" id="PS51677">
    <property type="entry name" value="NODB"/>
    <property type="match status" value="1"/>
</dbReference>
<dbReference type="InterPro" id="IPR011330">
    <property type="entry name" value="Glyco_hydro/deAcase_b/a-brl"/>
</dbReference>
<dbReference type="GO" id="GO:0016787">
    <property type="term" value="F:hydrolase activity"/>
    <property type="evidence" value="ECO:0007669"/>
    <property type="project" value="UniProtKB-KW"/>
</dbReference>
<dbReference type="Gene3D" id="3.20.20.370">
    <property type="entry name" value="Glycoside hydrolase/deacetylase"/>
    <property type="match status" value="1"/>
</dbReference>
<dbReference type="PANTHER" id="PTHR10587:SF137">
    <property type="entry name" value="4-DEOXY-4-FORMAMIDO-L-ARABINOSE-PHOSPHOUNDECAPRENOL DEFORMYLASE ARND-RELATED"/>
    <property type="match status" value="1"/>
</dbReference>
<dbReference type="InterPro" id="IPR050248">
    <property type="entry name" value="Polysacc_deacetylase_ArnD"/>
</dbReference>
<keyword evidence="2" id="KW-0378">Hydrolase</keyword>
<dbReference type="EMBL" id="JBFWIC010000007">
    <property type="protein sequence ID" value="MEZ0474393.1"/>
    <property type="molecule type" value="Genomic_DNA"/>
</dbReference>
<organism evidence="2 3">
    <name type="scientific">Luteimonas salinilitoris</name>
    <dbReference type="NCBI Taxonomy" id="3237697"/>
    <lineage>
        <taxon>Bacteria</taxon>
        <taxon>Pseudomonadati</taxon>
        <taxon>Pseudomonadota</taxon>
        <taxon>Gammaproteobacteria</taxon>
        <taxon>Lysobacterales</taxon>
        <taxon>Lysobacteraceae</taxon>
        <taxon>Luteimonas</taxon>
    </lineage>
</organism>
<gene>
    <name evidence="2" type="primary">arnD</name>
    <name evidence="2" type="ORF">AB6713_07145</name>
</gene>
<accession>A0ABV4HQC7</accession>
<evidence type="ECO:0000313" key="3">
    <source>
        <dbReference type="Proteomes" id="UP001566331"/>
    </source>
</evidence>
<reference evidence="2 3" key="1">
    <citation type="submission" date="2024-07" db="EMBL/GenBank/DDBJ databases">
        <title>Luteimonas salilacus sp. nov., isolated from the shore soil of Salt Lake in Tibet of China.</title>
        <authorList>
            <person name="Zhang X."/>
            <person name="Li A."/>
        </authorList>
    </citation>
    <scope>NUCLEOTIDE SEQUENCE [LARGE SCALE GENOMIC DNA]</scope>
    <source>
        <strain evidence="2 3">B3-2-R+30</strain>
    </source>
</reference>
<proteinExistence type="predicted"/>